<feature type="compositionally biased region" description="Pro residues" evidence="6">
    <location>
        <begin position="859"/>
        <end position="874"/>
    </location>
</feature>
<evidence type="ECO:0000256" key="7">
    <source>
        <dbReference type="SAM" id="Phobius"/>
    </source>
</evidence>
<keyword evidence="3 7" id="KW-0812">Transmembrane</keyword>
<feature type="compositionally biased region" description="Basic and acidic residues" evidence="6">
    <location>
        <begin position="940"/>
        <end position="962"/>
    </location>
</feature>
<feature type="transmembrane region" description="Helical" evidence="7">
    <location>
        <begin position="185"/>
        <end position="208"/>
    </location>
</feature>
<feature type="transmembrane region" description="Helical" evidence="7">
    <location>
        <begin position="475"/>
        <end position="498"/>
    </location>
</feature>
<feature type="transmembrane region" description="Helical" evidence="7">
    <location>
        <begin position="383"/>
        <end position="408"/>
    </location>
</feature>
<comment type="subcellular location">
    <subcellularLocation>
        <location evidence="1">Membrane</location>
        <topology evidence="1">Multi-pass membrane protein</topology>
    </subcellularLocation>
</comment>
<dbReference type="GO" id="GO:0005886">
    <property type="term" value="C:plasma membrane"/>
    <property type="evidence" value="ECO:0007669"/>
    <property type="project" value="TreeGrafter"/>
</dbReference>
<feature type="region of interest" description="Disordered" evidence="6">
    <location>
        <begin position="38"/>
        <end position="62"/>
    </location>
</feature>
<feature type="compositionally biased region" description="Acidic residues" evidence="6">
    <location>
        <begin position="801"/>
        <end position="810"/>
    </location>
</feature>
<evidence type="ECO:0000256" key="1">
    <source>
        <dbReference type="ARBA" id="ARBA00004141"/>
    </source>
</evidence>
<name>A0A9P5UC15_9AGAR</name>
<keyword evidence="5 7" id="KW-0472">Membrane</keyword>
<comment type="caution">
    <text evidence="8">The sequence shown here is derived from an EMBL/GenBank/DDBJ whole genome shotgun (WGS) entry which is preliminary data.</text>
</comment>
<feature type="region of interest" description="Disordered" evidence="6">
    <location>
        <begin position="940"/>
        <end position="993"/>
    </location>
</feature>
<dbReference type="EMBL" id="JADNRY010000022">
    <property type="protein sequence ID" value="KAF9072708.1"/>
    <property type="molecule type" value="Genomic_DNA"/>
</dbReference>
<evidence type="ECO:0000313" key="8">
    <source>
        <dbReference type="EMBL" id="KAF9072708.1"/>
    </source>
</evidence>
<feature type="compositionally biased region" description="Gly residues" evidence="6">
    <location>
        <begin position="971"/>
        <end position="993"/>
    </location>
</feature>
<feature type="transmembrane region" description="Helical" evidence="7">
    <location>
        <begin position="228"/>
        <end position="250"/>
    </location>
</feature>
<keyword evidence="4 7" id="KW-1133">Transmembrane helix</keyword>
<feature type="transmembrane region" description="Helical" evidence="7">
    <location>
        <begin position="294"/>
        <end position="313"/>
    </location>
</feature>
<evidence type="ECO:0000313" key="9">
    <source>
        <dbReference type="Proteomes" id="UP000772434"/>
    </source>
</evidence>
<dbReference type="OrthoDB" id="420519at2759"/>
<evidence type="ECO:0000256" key="4">
    <source>
        <dbReference type="ARBA" id="ARBA00022989"/>
    </source>
</evidence>
<feature type="transmembrane region" description="Helical" evidence="7">
    <location>
        <begin position="262"/>
        <end position="282"/>
    </location>
</feature>
<feature type="transmembrane region" description="Helical" evidence="7">
    <location>
        <begin position="757"/>
        <end position="777"/>
    </location>
</feature>
<feature type="region of interest" description="Disordered" evidence="6">
    <location>
        <begin position="74"/>
        <end position="130"/>
    </location>
</feature>
<dbReference type="InterPro" id="IPR007603">
    <property type="entry name" value="Choline_transptr-like"/>
</dbReference>
<feature type="compositionally biased region" description="Low complexity" evidence="6">
    <location>
        <begin position="835"/>
        <end position="858"/>
    </location>
</feature>
<feature type="compositionally biased region" description="Low complexity" evidence="6">
    <location>
        <begin position="875"/>
        <end position="891"/>
    </location>
</feature>
<dbReference type="AlphaFoldDB" id="A0A9P5UC15"/>
<accession>A0A9P5UC15</accession>
<dbReference type="PANTHER" id="PTHR12385">
    <property type="entry name" value="CHOLINE TRANSPORTER-LIKE (SLC FAMILY 44)"/>
    <property type="match status" value="1"/>
</dbReference>
<sequence>MASSFAVYASQFINNTIPANLTRPASSEHESEHPMFFSFTTDANSRPGSPRAIEDREEEEYDLDDPHMELLGSGRGYLTDIGGSESSAQGGGWLANQLPSQEQRRGNRLDEQEDELELSESDSELPSGLIHSGIRTKTKSLPQSSPLPPPPRVLPRTLAVDLTESLLPQSDDKFTLNLRTKYNDALWTTLWLSAVSVCYIAAFVLLFTTHAPASDSAPYPTLLHTLPLLIPLILFSALAAYTHIFFILFLRLSLRSRVSDPIIFLSALGTPIVLAACTVWAWGASFGSGTGTTLRIFSLIPLVLAIYISYRLYRLFTSPGQVEFTTVPLLLTLSTQILSSNPLLLAFSPFLLFVLFLGSMPFGVLGARLLISGTISLIPTLIVWLWSWAVVRGVLRVVSAGVVGGWYFGVPRVGIARDIEDEAGDPDDTDADLEPPPQVLSDAPSHNFWTFPSRSLKLNTFTFHSAFHRAVHTSLGSISCAAVVLGGIDVFLLLFFILKASLRLICSLVLTLGFIILPTLIMVLLTGIMNLPSFLGLFAQAVLSCLPNPVVGFVSRSILSGVILGGPSAVAMGPGMFALRAALERVVLWGSTWMVRYGLTWGSSFVVNWVQEYFGQTGRTRRGRKSRRGRTATANSNQAQEYIDAITNRATSLPTLSMVTSPTSKYALIYVGLTGKSFMESLNALKGMSARKKRASNGREEELDLLIGSDPETESLYAELLPITLLLLTPLSLSLPSALLTYLFVARTLGVVELAPISALLAAVTTSLVGIFCVGLVKDVVDGMRVCLMLWERERSGAEREGEEEREDDEERKSRREMVARAFDLQNRTQRKNIPSASGPSPGSTAPAPVAGPSRQPQAPHPPSPPGPSGPPTRPFALSSSAFSPSPYSPYEMDEASPPLTMDGMDAVDLVPQWEQPVEAVTEVAGEGDAEADIDPFALDHDVSDSESPFKELESREGRDSRAGVLKFSGSGSGSGSSGLGGLGLGGSSGLFG</sequence>
<feature type="compositionally biased region" description="Polar residues" evidence="6">
    <location>
        <begin position="38"/>
        <end position="47"/>
    </location>
</feature>
<feature type="transmembrane region" description="Helical" evidence="7">
    <location>
        <begin position="534"/>
        <end position="554"/>
    </location>
</feature>
<dbReference type="GO" id="GO:0022857">
    <property type="term" value="F:transmembrane transporter activity"/>
    <property type="evidence" value="ECO:0007669"/>
    <property type="project" value="InterPro"/>
</dbReference>
<feature type="transmembrane region" description="Helical" evidence="7">
    <location>
        <begin position="725"/>
        <end position="745"/>
    </location>
</feature>
<evidence type="ECO:0000256" key="3">
    <source>
        <dbReference type="ARBA" id="ARBA00022692"/>
    </source>
</evidence>
<dbReference type="Proteomes" id="UP000772434">
    <property type="component" value="Unassembled WGS sequence"/>
</dbReference>
<evidence type="ECO:0000256" key="5">
    <source>
        <dbReference type="ARBA" id="ARBA00023136"/>
    </source>
</evidence>
<evidence type="ECO:0000256" key="6">
    <source>
        <dbReference type="SAM" id="MobiDB-lite"/>
    </source>
</evidence>
<protein>
    <submittedName>
        <fullName evidence="8">Uncharacterized protein</fullName>
    </submittedName>
</protein>
<feature type="region of interest" description="Disordered" evidence="6">
    <location>
        <begin position="795"/>
        <end position="912"/>
    </location>
</feature>
<feature type="transmembrane region" description="Helical" evidence="7">
    <location>
        <begin position="595"/>
        <end position="615"/>
    </location>
</feature>
<dbReference type="PANTHER" id="PTHR12385:SF88">
    <property type="entry name" value="CHOLINE TRANSPORTER-LIKE PROTEIN CTL1"/>
    <property type="match status" value="1"/>
</dbReference>
<feature type="transmembrane region" description="Helical" evidence="7">
    <location>
        <begin position="505"/>
        <end position="528"/>
    </location>
</feature>
<comment type="similarity">
    <text evidence="2">Belongs to the CTL (choline transporter-like) family.</text>
</comment>
<organism evidence="8 9">
    <name type="scientific">Rhodocollybia butyracea</name>
    <dbReference type="NCBI Taxonomy" id="206335"/>
    <lineage>
        <taxon>Eukaryota</taxon>
        <taxon>Fungi</taxon>
        <taxon>Dikarya</taxon>
        <taxon>Basidiomycota</taxon>
        <taxon>Agaricomycotina</taxon>
        <taxon>Agaricomycetes</taxon>
        <taxon>Agaricomycetidae</taxon>
        <taxon>Agaricales</taxon>
        <taxon>Marasmiineae</taxon>
        <taxon>Omphalotaceae</taxon>
        <taxon>Rhodocollybia</taxon>
    </lineage>
</organism>
<evidence type="ECO:0000256" key="2">
    <source>
        <dbReference type="ARBA" id="ARBA00007168"/>
    </source>
</evidence>
<keyword evidence="9" id="KW-1185">Reference proteome</keyword>
<reference evidence="8" key="1">
    <citation type="submission" date="2020-11" db="EMBL/GenBank/DDBJ databases">
        <authorList>
            <consortium name="DOE Joint Genome Institute"/>
            <person name="Ahrendt S."/>
            <person name="Riley R."/>
            <person name="Andreopoulos W."/>
            <person name="Labutti K."/>
            <person name="Pangilinan J."/>
            <person name="Ruiz-Duenas F.J."/>
            <person name="Barrasa J.M."/>
            <person name="Sanchez-Garcia M."/>
            <person name="Camarero S."/>
            <person name="Miyauchi S."/>
            <person name="Serrano A."/>
            <person name="Linde D."/>
            <person name="Babiker R."/>
            <person name="Drula E."/>
            <person name="Ayuso-Fernandez I."/>
            <person name="Pacheco R."/>
            <person name="Padilla G."/>
            <person name="Ferreira P."/>
            <person name="Barriuso J."/>
            <person name="Kellner H."/>
            <person name="Castanera R."/>
            <person name="Alfaro M."/>
            <person name="Ramirez L."/>
            <person name="Pisabarro A.G."/>
            <person name="Kuo A."/>
            <person name="Tritt A."/>
            <person name="Lipzen A."/>
            <person name="He G."/>
            <person name="Yan M."/>
            <person name="Ng V."/>
            <person name="Cullen D."/>
            <person name="Martin F."/>
            <person name="Rosso M.-N."/>
            <person name="Henrissat B."/>
            <person name="Hibbett D."/>
            <person name="Martinez A.T."/>
            <person name="Grigoriev I.V."/>
        </authorList>
    </citation>
    <scope>NUCLEOTIDE SEQUENCE</scope>
    <source>
        <strain evidence="8">AH 40177</strain>
    </source>
</reference>
<feature type="transmembrane region" description="Helical" evidence="7">
    <location>
        <begin position="561"/>
        <end position="583"/>
    </location>
</feature>
<gene>
    <name evidence="8" type="ORF">BDP27DRAFT_1319844</name>
</gene>
<feature type="compositionally biased region" description="Acidic residues" evidence="6">
    <location>
        <begin position="111"/>
        <end position="123"/>
    </location>
</feature>
<proteinExistence type="inferred from homology"/>